<reference evidence="7" key="2">
    <citation type="submission" date="2020-02" db="EMBL/GenBank/DDBJ databases">
        <authorList>
            <person name="Littmann E."/>
            <person name="Sorbara M."/>
        </authorList>
    </citation>
    <scope>NUCLEOTIDE SEQUENCE</scope>
    <source>
        <strain evidence="7">MSK.1.17</strain>
    </source>
</reference>
<dbReference type="SUPFAM" id="SSF48498">
    <property type="entry name" value="Tetracyclin repressor-like, C-terminal domain"/>
    <property type="match status" value="1"/>
</dbReference>
<comment type="caution">
    <text evidence="6">The sequence shown here is derived from an EMBL/GenBank/DDBJ whole genome shotgun (WGS) entry which is preliminary data.</text>
</comment>
<keyword evidence="1" id="KW-0805">Transcription regulation</keyword>
<dbReference type="InterPro" id="IPR001647">
    <property type="entry name" value="HTH_TetR"/>
</dbReference>
<keyword evidence="3" id="KW-0804">Transcription</keyword>
<gene>
    <name evidence="7" type="ORF">G5B36_27240</name>
    <name evidence="6" type="ORF">L0N08_22955</name>
</gene>
<dbReference type="InterPro" id="IPR009057">
    <property type="entry name" value="Homeodomain-like_sf"/>
</dbReference>
<feature type="domain" description="HTH tetR-type" evidence="5">
    <location>
        <begin position="2"/>
        <end position="62"/>
    </location>
</feature>
<evidence type="ECO:0000313" key="8">
    <source>
        <dbReference type="Proteomes" id="UP000669239"/>
    </source>
</evidence>
<dbReference type="RefSeq" id="WP_165642987.1">
    <property type="nucleotide sequence ID" value="NZ_BAABZL010000001.1"/>
</dbReference>
<organism evidence="6 9">
    <name type="scientific">Enterocloster aldenensis</name>
    <dbReference type="NCBI Taxonomy" id="358742"/>
    <lineage>
        <taxon>Bacteria</taxon>
        <taxon>Bacillati</taxon>
        <taxon>Bacillota</taxon>
        <taxon>Clostridia</taxon>
        <taxon>Lachnospirales</taxon>
        <taxon>Lachnospiraceae</taxon>
        <taxon>Enterocloster</taxon>
    </lineage>
</organism>
<reference evidence="7 8" key="1">
    <citation type="journal article" date="2020" name="Cell Host Microbe">
        <title>Functional and Genomic Variation between Human-Derived Isolates of Lachnospiraceae Reveals Inter- and Intra-Species Diversity.</title>
        <authorList>
            <person name="Sorbara M.T."/>
            <person name="Littmann E.R."/>
            <person name="Fontana E."/>
            <person name="Moody T.U."/>
            <person name="Kohout C.E."/>
            <person name="Gjonbalaj M."/>
            <person name="Eaton V."/>
            <person name="Seok R."/>
            <person name="Leiner I.M."/>
            <person name="Pamer E.G."/>
        </authorList>
    </citation>
    <scope>NUCLEOTIDE SEQUENCE [LARGE SCALE GENOMIC DNA]</scope>
    <source>
        <strain evidence="7 8">MSK.1.17</strain>
    </source>
</reference>
<dbReference type="Pfam" id="PF13305">
    <property type="entry name" value="TetR_C_33"/>
    <property type="match status" value="1"/>
</dbReference>
<dbReference type="GeneID" id="97207621"/>
<dbReference type="AlphaFoldDB" id="A0AAW5C487"/>
<name>A0AAW5C487_9FIRM</name>
<evidence type="ECO:0000256" key="3">
    <source>
        <dbReference type="ARBA" id="ARBA00023163"/>
    </source>
</evidence>
<keyword evidence="2 4" id="KW-0238">DNA-binding</keyword>
<evidence type="ECO:0000256" key="2">
    <source>
        <dbReference type="ARBA" id="ARBA00023125"/>
    </source>
</evidence>
<dbReference type="InterPro" id="IPR036271">
    <property type="entry name" value="Tet_transcr_reg_TetR-rel_C_sf"/>
</dbReference>
<keyword evidence="8" id="KW-1185">Reference proteome</keyword>
<feature type="DNA-binding region" description="H-T-H motif" evidence="4">
    <location>
        <begin position="25"/>
        <end position="44"/>
    </location>
</feature>
<dbReference type="PROSITE" id="PS50977">
    <property type="entry name" value="HTH_TETR_2"/>
    <property type="match status" value="1"/>
</dbReference>
<dbReference type="Gene3D" id="1.10.357.10">
    <property type="entry name" value="Tetracycline Repressor, domain 2"/>
    <property type="match status" value="1"/>
</dbReference>
<dbReference type="EMBL" id="JAAITT010000067">
    <property type="protein sequence ID" value="NSJ52350.1"/>
    <property type="molecule type" value="Genomic_DNA"/>
</dbReference>
<evidence type="ECO:0000256" key="4">
    <source>
        <dbReference type="PROSITE-ProRule" id="PRU00335"/>
    </source>
</evidence>
<evidence type="ECO:0000259" key="5">
    <source>
        <dbReference type="PROSITE" id="PS50977"/>
    </source>
</evidence>
<reference evidence="6" key="3">
    <citation type="submission" date="2022-01" db="EMBL/GenBank/DDBJ databases">
        <title>Collection of gut derived symbiotic bacterial strains cultured from healthy donors.</title>
        <authorList>
            <person name="Lin H."/>
            <person name="Kohout C."/>
            <person name="Waligurski E."/>
            <person name="Pamer E.G."/>
        </authorList>
    </citation>
    <scope>NUCLEOTIDE SEQUENCE</scope>
    <source>
        <strain evidence="6">DFI.6.55</strain>
    </source>
</reference>
<evidence type="ECO:0000313" key="7">
    <source>
        <dbReference type="EMBL" id="NSJ52350.1"/>
    </source>
</evidence>
<sequence>MRVTKTAVVQTASDIADKKGLSSLSLKTVAEALDIRTPSLYNHIEGLDDLLREVAHNGMRTMNERMCRTAIGKSGDTAIRYVGIEYLNFMIEHPGVYETIQWATWHGNEETAKIYEDYTNLLTTLILSIHLKAPKVEDILNLLTGMLHGYATLQLRSAFIRPEETRNGLCDAMDTLLLGIHQKYDR</sequence>
<protein>
    <submittedName>
        <fullName evidence="7">TetR/AcrR family transcriptional regulator</fullName>
    </submittedName>
    <submittedName>
        <fullName evidence="6">WHG domain-containing protein</fullName>
    </submittedName>
</protein>
<evidence type="ECO:0000256" key="1">
    <source>
        <dbReference type="ARBA" id="ARBA00023015"/>
    </source>
</evidence>
<dbReference type="Gene3D" id="1.10.10.60">
    <property type="entry name" value="Homeodomain-like"/>
    <property type="match status" value="1"/>
</dbReference>
<dbReference type="EMBL" id="JAKNGE010000035">
    <property type="protein sequence ID" value="MCG4748286.1"/>
    <property type="molecule type" value="Genomic_DNA"/>
</dbReference>
<dbReference type="GO" id="GO:0003677">
    <property type="term" value="F:DNA binding"/>
    <property type="evidence" value="ECO:0007669"/>
    <property type="project" value="UniProtKB-UniRule"/>
</dbReference>
<dbReference type="Proteomes" id="UP001299608">
    <property type="component" value="Unassembled WGS sequence"/>
</dbReference>
<evidence type="ECO:0000313" key="6">
    <source>
        <dbReference type="EMBL" id="MCG4748286.1"/>
    </source>
</evidence>
<evidence type="ECO:0000313" key="9">
    <source>
        <dbReference type="Proteomes" id="UP001299608"/>
    </source>
</evidence>
<accession>A0AAW5C487</accession>
<proteinExistence type="predicted"/>
<dbReference type="Proteomes" id="UP000669239">
    <property type="component" value="Unassembled WGS sequence"/>
</dbReference>
<dbReference type="SUPFAM" id="SSF46689">
    <property type="entry name" value="Homeodomain-like"/>
    <property type="match status" value="1"/>
</dbReference>
<dbReference type="InterPro" id="IPR025996">
    <property type="entry name" value="MT1864/Rv1816-like_C"/>
</dbReference>